<evidence type="ECO:0000313" key="2">
    <source>
        <dbReference type="Proteomes" id="UP000201169"/>
    </source>
</evidence>
<dbReference type="RefSeq" id="WP_186821776.1">
    <property type="nucleotide sequence ID" value="NZ_CP022347.1"/>
</dbReference>
<accession>A0A222MW21</accession>
<dbReference type="Proteomes" id="UP000201169">
    <property type="component" value="Chromosome"/>
</dbReference>
<gene>
    <name evidence="1" type="ORF">CAV_0580</name>
</gene>
<dbReference type="KEGG" id="cavi:CAV_0580"/>
<organism evidence="1 2">
    <name type="scientific">Campylobacter avium LMG 24591</name>
    <dbReference type="NCBI Taxonomy" id="522484"/>
    <lineage>
        <taxon>Bacteria</taxon>
        <taxon>Pseudomonadati</taxon>
        <taxon>Campylobacterota</taxon>
        <taxon>Epsilonproteobacteria</taxon>
        <taxon>Campylobacterales</taxon>
        <taxon>Campylobacteraceae</taxon>
        <taxon>Campylobacter</taxon>
    </lineage>
</organism>
<proteinExistence type="predicted"/>
<reference evidence="1 2" key="1">
    <citation type="submission" date="2017-07" db="EMBL/GenBank/DDBJ databases">
        <title>Analysis of two Campylobacter avium genomes and identification of a novel hippuricase gene.</title>
        <authorList>
            <person name="Miller W.G."/>
            <person name="Chapman M.H."/>
            <person name="Yee E."/>
            <person name="Revez J."/>
            <person name="Bono J.L."/>
            <person name="Rossi M."/>
        </authorList>
    </citation>
    <scope>NUCLEOTIDE SEQUENCE [LARGE SCALE GENOMIC DNA]</scope>
    <source>
        <strain evidence="1 2">LMG 24591</strain>
    </source>
</reference>
<dbReference type="EMBL" id="CP022347">
    <property type="protein sequence ID" value="ASQ30247.1"/>
    <property type="molecule type" value="Genomic_DNA"/>
</dbReference>
<dbReference type="AlphaFoldDB" id="A0A222MW21"/>
<protein>
    <submittedName>
        <fullName evidence="1">Uncharacterized protein</fullName>
    </submittedName>
</protein>
<name>A0A222MW21_9BACT</name>
<evidence type="ECO:0000313" key="1">
    <source>
        <dbReference type="EMBL" id="ASQ30247.1"/>
    </source>
</evidence>
<sequence length="53" mass="6412">MKKDLNYYLYLPYEIILRKLSDDEAYQAKQQCGRRAWTGFVKMIAIKKAYNDF</sequence>
<keyword evidence="2" id="KW-1185">Reference proteome</keyword>